<keyword evidence="2" id="KW-1185">Reference proteome</keyword>
<dbReference type="Proteomes" id="UP000561181">
    <property type="component" value="Unassembled WGS sequence"/>
</dbReference>
<proteinExistence type="predicted"/>
<dbReference type="RefSeq" id="WP_170012858.1">
    <property type="nucleotide sequence ID" value="NZ_JABCRE010000003.1"/>
</dbReference>
<comment type="caution">
    <text evidence="1">The sequence shown here is derived from an EMBL/GenBank/DDBJ whole genome shotgun (WGS) entry which is preliminary data.</text>
</comment>
<accession>A0A848QFC2</accession>
<name>A0A848QFC2_9SPHN</name>
<protein>
    <submittedName>
        <fullName evidence="1">Uncharacterized protein</fullName>
    </submittedName>
</protein>
<evidence type="ECO:0000313" key="2">
    <source>
        <dbReference type="Proteomes" id="UP000561181"/>
    </source>
</evidence>
<dbReference type="AlphaFoldDB" id="A0A848QFC2"/>
<sequence>MSEDKNKNFKRDEDDIKPSPIKLIEQSLKDCLSQADELELHRVSAKISEAIDALRVDK</sequence>
<organism evidence="1 2">
    <name type="scientific">Pontixanthobacter rizhaonensis</name>
    <dbReference type="NCBI Taxonomy" id="2730337"/>
    <lineage>
        <taxon>Bacteria</taxon>
        <taxon>Pseudomonadati</taxon>
        <taxon>Pseudomonadota</taxon>
        <taxon>Alphaproteobacteria</taxon>
        <taxon>Sphingomonadales</taxon>
        <taxon>Erythrobacteraceae</taxon>
        <taxon>Pontixanthobacter</taxon>
    </lineage>
</organism>
<gene>
    <name evidence="1" type="ORF">HKD42_09690</name>
</gene>
<reference evidence="1 2" key="1">
    <citation type="submission" date="2020-04" db="EMBL/GenBank/DDBJ databases">
        <authorList>
            <person name="Liu A."/>
        </authorList>
    </citation>
    <scope>NUCLEOTIDE SEQUENCE [LARGE SCALE GENOMIC DNA]</scope>
    <source>
        <strain evidence="1 2">RZ02</strain>
    </source>
</reference>
<evidence type="ECO:0000313" key="1">
    <source>
        <dbReference type="EMBL" id="NMW32331.1"/>
    </source>
</evidence>
<dbReference type="EMBL" id="JABCRE010000003">
    <property type="protein sequence ID" value="NMW32331.1"/>
    <property type="molecule type" value="Genomic_DNA"/>
</dbReference>